<evidence type="ECO:0000313" key="1">
    <source>
        <dbReference type="EMBL" id="RHH75266.1"/>
    </source>
</evidence>
<name>A0A414XMZ0_9BACT</name>
<evidence type="ECO:0000313" key="2">
    <source>
        <dbReference type="Proteomes" id="UP000284548"/>
    </source>
</evidence>
<comment type="caution">
    <text evidence="1">The sequence shown here is derived from an EMBL/GenBank/DDBJ whole genome shotgun (WGS) entry which is preliminary data.</text>
</comment>
<accession>A0A414XMZ0</accession>
<dbReference type="EMBL" id="QRKB01000069">
    <property type="protein sequence ID" value="RHH75266.1"/>
    <property type="molecule type" value="Genomic_DNA"/>
</dbReference>
<dbReference type="AlphaFoldDB" id="A0A414XMZ0"/>
<organism evidence="1 2">
    <name type="scientific">Segatella copri</name>
    <dbReference type="NCBI Taxonomy" id="165179"/>
    <lineage>
        <taxon>Bacteria</taxon>
        <taxon>Pseudomonadati</taxon>
        <taxon>Bacteroidota</taxon>
        <taxon>Bacteroidia</taxon>
        <taxon>Bacteroidales</taxon>
        <taxon>Prevotellaceae</taxon>
        <taxon>Segatella</taxon>
    </lineage>
</organism>
<proteinExistence type="predicted"/>
<dbReference type="Proteomes" id="UP000284548">
    <property type="component" value="Unassembled WGS sequence"/>
</dbReference>
<gene>
    <name evidence="1" type="ORF">DW192_15340</name>
</gene>
<reference evidence="1 2" key="1">
    <citation type="submission" date="2018-08" db="EMBL/GenBank/DDBJ databases">
        <title>A genome reference for cultivated species of the human gut microbiota.</title>
        <authorList>
            <person name="Zou Y."/>
            <person name="Xue W."/>
            <person name="Luo G."/>
        </authorList>
    </citation>
    <scope>NUCLEOTIDE SEQUENCE [LARGE SCALE GENOMIC DNA]</scope>
    <source>
        <strain evidence="1 2">AM16-54</strain>
    </source>
</reference>
<sequence>MAFMQHCHFKTLSLRQLTLYYIEMRKEVVLSTFYSDGESIFKDVTDNYKKTYPHIKKVELQAICAIEELEPDK</sequence>
<protein>
    <submittedName>
        <fullName evidence="1">Uncharacterized protein</fullName>
    </submittedName>
</protein>